<feature type="transmembrane region" description="Helical" evidence="2">
    <location>
        <begin position="461"/>
        <end position="482"/>
    </location>
</feature>
<feature type="compositionally biased region" description="Low complexity" evidence="1">
    <location>
        <begin position="63"/>
        <end position="74"/>
    </location>
</feature>
<accession>A0A449H2D8</accession>
<feature type="transmembrane region" description="Helical" evidence="2">
    <location>
        <begin position="104"/>
        <end position="129"/>
    </location>
</feature>
<proteinExistence type="predicted"/>
<keyword evidence="2" id="KW-0812">Transmembrane</keyword>
<sequence length="553" mass="57947">MDASAPAFEPADAAASESTGAAASEQAGAAASGARSLRIHRAPTTTGSSFENEKTVSTTESLAPDAAASPADSAGSESRREAGPPGPGTAPTARGGLPALAMRLHFYAGVFVAPFILIAAVTGALYAIAPTLEQVVSRDLLTVDATGTARPLAEQVEAATAVRPDLALVAVAPAPGPTDTTRVLFADPTLGESERRAVFVDPYTARAVGDAVVYGSSGALPLRTWIDHLHRDLHLGEFGRLYSELAASWLWIVALAGLVLWWRRVRARRARNSPAWLLAPDRSRPGRLRGMNWHGALGVWLLPLVLLLSVTGMTWSAYAGANIGALRAQLSWTTPAVSTELSGAAPASDHGGDHHHGGGATPTAGASAGRGGDIERAQLAARAAGIAQAVEITVPAGPEQAYTVKERRMPGIYTVDAVAVDGATGAITDRLPYADWPLMAKLTNWGIQFHMGLMFGLANQLLLLAAMVGLVVVIVLGYRMWWQRRPTRGAARIPLGRAPRRGALRASRPWLVVPLLAAAVLVGWFVPLVGVSLLGFLVVDALVGLRHRVRRAA</sequence>
<feature type="transmembrane region" description="Helical" evidence="2">
    <location>
        <begin position="297"/>
        <end position="318"/>
    </location>
</feature>
<organism evidence="3">
    <name type="scientific">Nocardia farcinica</name>
    <dbReference type="NCBI Taxonomy" id="37329"/>
    <lineage>
        <taxon>Bacteria</taxon>
        <taxon>Bacillati</taxon>
        <taxon>Actinomycetota</taxon>
        <taxon>Actinomycetes</taxon>
        <taxon>Mycobacteriales</taxon>
        <taxon>Nocardiaceae</taxon>
        <taxon>Nocardia</taxon>
    </lineage>
</organism>
<feature type="transmembrane region" description="Helical" evidence="2">
    <location>
        <begin position="510"/>
        <end position="539"/>
    </location>
</feature>
<evidence type="ECO:0000313" key="3">
    <source>
        <dbReference type="EMBL" id="VFA85335.1"/>
    </source>
</evidence>
<dbReference type="InterPro" id="IPR005625">
    <property type="entry name" value="PepSY-ass_TM"/>
</dbReference>
<dbReference type="EMBL" id="CAACYE010000005">
    <property type="protein sequence ID" value="VFA85335.1"/>
    <property type="molecule type" value="Genomic_DNA"/>
</dbReference>
<feature type="region of interest" description="Disordered" evidence="1">
    <location>
        <begin position="1"/>
        <end position="94"/>
    </location>
</feature>
<protein>
    <submittedName>
        <fullName evidence="3">Uncharacterized iron-regulated membrane protein</fullName>
    </submittedName>
</protein>
<reference evidence="3" key="1">
    <citation type="submission" date="2019-02" db="EMBL/GenBank/DDBJ databases">
        <authorList>
            <consortium name="Pathogen Informatics"/>
        </authorList>
    </citation>
    <scope>NUCLEOTIDE SEQUENCE</scope>
    <source>
        <strain evidence="3">3012STDY6733949</strain>
    </source>
</reference>
<evidence type="ECO:0000256" key="2">
    <source>
        <dbReference type="SAM" id="Phobius"/>
    </source>
</evidence>
<dbReference type="Pfam" id="PF03929">
    <property type="entry name" value="PepSY_TM"/>
    <property type="match status" value="1"/>
</dbReference>
<gene>
    <name evidence="3" type="ORF">NCTC1935_03174</name>
</gene>
<feature type="region of interest" description="Disordered" evidence="1">
    <location>
        <begin position="341"/>
        <end position="370"/>
    </location>
</feature>
<evidence type="ECO:0000256" key="1">
    <source>
        <dbReference type="SAM" id="MobiDB-lite"/>
    </source>
</evidence>
<name>A0A449H2D8_NOCFR</name>
<dbReference type="PANTHER" id="PTHR34219">
    <property type="entry name" value="IRON-REGULATED INNER MEMBRANE PROTEIN-RELATED"/>
    <property type="match status" value="1"/>
</dbReference>
<keyword evidence="2" id="KW-0472">Membrane</keyword>
<keyword evidence="2" id="KW-1133">Transmembrane helix</keyword>
<feature type="compositionally biased region" description="Low complexity" evidence="1">
    <location>
        <begin position="1"/>
        <end position="34"/>
    </location>
</feature>
<feature type="compositionally biased region" description="Polar residues" evidence="1">
    <location>
        <begin position="43"/>
        <end position="61"/>
    </location>
</feature>
<dbReference type="PANTHER" id="PTHR34219:SF1">
    <property type="entry name" value="PEPSY DOMAIN-CONTAINING PROTEIN"/>
    <property type="match status" value="1"/>
</dbReference>
<feature type="transmembrane region" description="Helical" evidence="2">
    <location>
        <begin position="241"/>
        <end position="262"/>
    </location>
</feature>
<dbReference type="AlphaFoldDB" id="A0A449H2D8"/>